<sequence length="248" mass="25436">MSPARGRSVRIPGGPGGTGLGEAEARGGVSTRALASSRDRPRVGGTTGRGNATLGRGREGPDGGAPPIDLARVLVETIGRRRPFGDVRLDAAAIARAGGVQQTLIEGALRRLALLGFVRPTGHGCYVAAMLTARRTREEFAVWADGGETPAPASAAALCRLALEAGTAALGMAGLPDDPVALARLRDVEAARRSGEPLLAAALEARHRRLLETEFVARLKLAHALPFAGLSPASVRSSELPNAPGTSA</sequence>
<dbReference type="AlphaFoldDB" id="A0A4R6RJX6"/>
<name>A0A4R6RJX6_9HYPH</name>
<evidence type="ECO:0000256" key="1">
    <source>
        <dbReference type="SAM" id="MobiDB-lite"/>
    </source>
</evidence>
<protein>
    <submittedName>
        <fullName evidence="2">Uncharacterized protein</fullName>
    </submittedName>
</protein>
<accession>A0A4R6RJX6</accession>
<gene>
    <name evidence="2" type="ORF">EDD54_0727</name>
</gene>
<dbReference type="Proteomes" id="UP000294547">
    <property type="component" value="Unassembled WGS sequence"/>
</dbReference>
<feature type="region of interest" description="Disordered" evidence="1">
    <location>
        <begin position="1"/>
        <end position="68"/>
    </location>
</feature>
<organism evidence="2 3">
    <name type="scientific">Oharaeibacter diazotrophicus</name>
    <dbReference type="NCBI Taxonomy" id="1920512"/>
    <lineage>
        <taxon>Bacteria</taxon>
        <taxon>Pseudomonadati</taxon>
        <taxon>Pseudomonadota</taxon>
        <taxon>Alphaproteobacteria</taxon>
        <taxon>Hyphomicrobiales</taxon>
        <taxon>Pleomorphomonadaceae</taxon>
        <taxon>Oharaeibacter</taxon>
    </lineage>
</organism>
<evidence type="ECO:0000313" key="3">
    <source>
        <dbReference type="Proteomes" id="UP000294547"/>
    </source>
</evidence>
<dbReference type="EMBL" id="SNXY01000006">
    <property type="protein sequence ID" value="TDP86843.1"/>
    <property type="molecule type" value="Genomic_DNA"/>
</dbReference>
<evidence type="ECO:0000313" key="2">
    <source>
        <dbReference type="EMBL" id="TDP86843.1"/>
    </source>
</evidence>
<comment type="caution">
    <text evidence="2">The sequence shown here is derived from an EMBL/GenBank/DDBJ whole genome shotgun (WGS) entry which is preliminary data.</text>
</comment>
<proteinExistence type="predicted"/>
<keyword evidence="3" id="KW-1185">Reference proteome</keyword>
<reference evidence="2 3" key="1">
    <citation type="submission" date="2019-03" db="EMBL/GenBank/DDBJ databases">
        <title>Genomic Encyclopedia of Type Strains, Phase IV (KMG-IV): sequencing the most valuable type-strain genomes for metagenomic binning, comparative biology and taxonomic classification.</title>
        <authorList>
            <person name="Goeker M."/>
        </authorList>
    </citation>
    <scope>NUCLEOTIDE SEQUENCE [LARGE SCALE GENOMIC DNA]</scope>
    <source>
        <strain evidence="2 3">DSM 102969</strain>
    </source>
</reference>